<dbReference type="InterPro" id="IPR041679">
    <property type="entry name" value="DNA2/NAM7-like_C"/>
</dbReference>
<dbReference type="Gene3D" id="3.40.50.300">
    <property type="entry name" value="P-loop containing nucleotide triphosphate hydrolases"/>
    <property type="match status" value="1"/>
</dbReference>
<dbReference type="GO" id="GO:0031380">
    <property type="term" value="C:nuclear RNA-directed RNA polymerase complex"/>
    <property type="evidence" value="ECO:0007669"/>
    <property type="project" value="TreeGrafter"/>
</dbReference>
<dbReference type="CDD" id="cd18808">
    <property type="entry name" value="SF1_C_Upf1"/>
    <property type="match status" value="1"/>
</dbReference>
<dbReference type="SUPFAM" id="SSF52540">
    <property type="entry name" value="P-loop containing nucleoside triphosphate hydrolases"/>
    <property type="match status" value="1"/>
</dbReference>
<name>A0A7R9JTE3_TIMGE</name>
<evidence type="ECO:0000259" key="1">
    <source>
        <dbReference type="Pfam" id="PF13087"/>
    </source>
</evidence>
<dbReference type="GO" id="GO:0031048">
    <property type="term" value="P:regulatory ncRNA-mediated heterochromatin formation"/>
    <property type="evidence" value="ECO:0007669"/>
    <property type="project" value="TreeGrafter"/>
</dbReference>
<dbReference type="AlphaFoldDB" id="A0A7R9JTE3"/>
<dbReference type="EMBL" id="OE839952">
    <property type="protein sequence ID" value="CAD7589072.1"/>
    <property type="molecule type" value="Genomic_DNA"/>
</dbReference>
<dbReference type="PANTHER" id="PTHR10887">
    <property type="entry name" value="DNA2/NAM7 HELICASE FAMILY"/>
    <property type="match status" value="1"/>
</dbReference>
<reference evidence="2" key="1">
    <citation type="submission" date="2020-11" db="EMBL/GenBank/DDBJ databases">
        <authorList>
            <person name="Tran Van P."/>
        </authorList>
    </citation>
    <scope>NUCLEOTIDE SEQUENCE</scope>
</reference>
<dbReference type="PANTHER" id="PTHR10887:SF341">
    <property type="entry name" value="NFX1-TYPE ZINC FINGER-CONTAINING PROTEIN 1"/>
    <property type="match status" value="1"/>
</dbReference>
<dbReference type="InterPro" id="IPR027417">
    <property type="entry name" value="P-loop_NTPase"/>
</dbReference>
<dbReference type="InterPro" id="IPR045055">
    <property type="entry name" value="DNA2/NAM7-like"/>
</dbReference>
<dbReference type="InterPro" id="IPR047187">
    <property type="entry name" value="SF1_C_Upf1"/>
</dbReference>
<feature type="domain" description="DNA2/NAM7 helicase-like C-terminal" evidence="1">
    <location>
        <begin position="12"/>
        <end position="73"/>
    </location>
</feature>
<sequence length="278" mass="31097">MEVAASEEQNNYDMLTDVAITGVDNFQGEENDIILLSLVRSNEEGSIGFLSSENRVCVALSRAKKGFFIIGNMELLSRHSKLWDKIKQQLYEDKAIGQQLTLRCEAHLDQISQVATSEDFAQFSPEGGCLQTCDKVLGCGHVCLSKCHGYDHEHQGAKKCAHPCERIPPKCNMLHKCLKLCSEWCGDCLVIVKRTLLCGHVVKLQCGTDYKFYKCKYKCTQPCTKLNKNCTRNHTCARMCSEPCGPCTHKVKKTPPGCDHSVQVLCSLDPAEIRCEKK</sequence>
<accession>A0A7R9JTE3</accession>
<organism evidence="2">
    <name type="scientific">Timema genevievae</name>
    <name type="common">Walking stick</name>
    <dbReference type="NCBI Taxonomy" id="629358"/>
    <lineage>
        <taxon>Eukaryota</taxon>
        <taxon>Metazoa</taxon>
        <taxon>Ecdysozoa</taxon>
        <taxon>Arthropoda</taxon>
        <taxon>Hexapoda</taxon>
        <taxon>Insecta</taxon>
        <taxon>Pterygota</taxon>
        <taxon>Neoptera</taxon>
        <taxon>Polyneoptera</taxon>
        <taxon>Phasmatodea</taxon>
        <taxon>Timematodea</taxon>
        <taxon>Timematoidea</taxon>
        <taxon>Timematidae</taxon>
        <taxon>Timema</taxon>
    </lineage>
</organism>
<proteinExistence type="predicted"/>
<evidence type="ECO:0000313" key="2">
    <source>
        <dbReference type="EMBL" id="CAD7589072.1"/>
    </source>
</evidence>
<protein>
    <recommendedName>
        <fullName evidence="1">DNA2/NAM7 helicase-like C-terminal domain-containing protein</fullName>
    </recommendedName>
</protein>
<gene>
    <name evidence="2" type="ORF">TGEB3V08_LOCUS3065</name>
</gene>
<dbReference type="Pfam" id="PF13087">
    <property type="entry name" value="AAA_12"/>
    <property type="match status" value="1"/>
</dbReference>